<dbReference type="PANTHER" id="PTHR22916:SF3">
    <property type="entry name" value="UDP-GLCNAC:BETAGAL BETA-1,3-N-ACETYLGLUCOSAMINYLTRANSFERASE-LIKE PROTEIN 1"/>
    <property type="match status" value="1"/>
</dbReference>
<evidence type="ECO:0000256" key="1">
    <source>
        <dbReference type="SAM" id="Coils"/>
    </source>
</evidence>
<protein>
    <submittedName>
        <fullName evidence="3">Glycosyltransferase</fullName>
    </submittedName>
</protein>
<keyword evidence="1" id="KW-0175">Coiled coil</keyword>
<dbReference type="CDD" id="cd00761">
    <property type="entry name" value="Glyco_tranf_GTA_type"/>
    <property type="match status" value="1"/>
</dbReference>
<sequence length="289" mass="34561">MNNTPLISTIVPCYNQAQYLDECLQSVLDQTYENWECIIVNDGSPDNTEEVAKRWIERDSRFKYLKKENGGLSSARNAGIEIAQGEWFQFLDCDDKIDADKFNLSSLYFNHYDVVITNYQLFSENNLHPDYCSFIDENLSFEDILLKWDSNFSIPIHCALFKKLKDKFHFQEVLKAKEDFVFWLHFFENNPKYIIINKRHAFYRIHQESMTKNYALMLENETLAQKYIIRSFDTPNINVYIFQIIERTKQSLLNLKEQNQRLSIENTKLKNSRYFIYKTKVFNLLKSFR</sequence>
<dbReference type="Proteomes" id="UP000831068">
    <property type="component" value="Chromosome"/>
</dbReference>
<name>A0ABY4BGI0_9FLAO</name>
<dbReference type="InterPro" id="IPR029044">
    <property type="entry name" value="Nucleotide-diphossugar_trans"/>
</dbReference>
<accession>A0ABY4BGI0</accession>
<dbReference type="EMBL" id="CP094529">
    <property type="protein sequence ID" value="UOE38004.1"/>
    <property type="molecule type" value="Genomic_DNA"/>
</dbReference>
<dbReference type="Gene3D" id="3.90.550.10">
    <property type="entry name" value="Spore Coat Polysaccharide Biosynthesis Protein SpsA, Chain A"/>
    <property type="match status" value="1"/>
</dbReference>
<reference evidence="3 4" key="1">
    <citation type="submission" date="2022-03" db="EMBL/GenBank/DDBJ databases">
        <title>Chryseobacterium sp. isolated from the Andong Sikhe.</title>
        <authorList>
            <person name="Won M."/>
            <person name="Kim S.-J."/>
            <person name="Kwon S.-W."/>
        </authorList>
    </citation>
    <scope>NUCLEOTIDE SEQUENCE [LARGE SCALE GENOMIC DNA]</scope>
    <source>
        <strain evidence="3 4">ADR-1</strain>
    </source>
</reference>
<evidence type="ECO:0000259" key="2">
    <source>
        <dbReference type="Pfam" id="PF00535"/>
    </source>
</evidence>
<dbReference type="InterPro" id="IPR001173">
    <property type="entry name" value="Glyco_trans_2-like"/>
</dbReference>
<proteinExistence type="predicted"/>
<feature type="coiled-coil region" evidence="1">
    <location>
        <begin position="245"/>
        <end position="272"/>
    </location>
</feature>
<dbReference type="PANTHER" id="PTHR22916">
    <property type="entry name" value="GLYCOSYLTRANSFERASE"/>
    <property type="match status" value="1"/>
</dbReference>
<organism evidence="3 4">
    <name type="scientific">Chryseobacterium oryzae</name>
    <dbReference type="NCBI Taxonomy" id="2929799"/>
    <lineage>
        <taxon>Bacteria</taxon>
        <taxon>Pseudomonadati</taxon>
        <taxon>Bacteroidota</taxon>
        <taxon>Flavobacteriia</taxon>
        <taxon>Flavobacteriales</taxon>
        <taxon>Weeksellaceae</taxon>
        <taxon>Chryseobacterium group</taxon>
        <taxon>Chryseobacterium</taxon>
    </lineage>
</organism>
<dbReference type="SUPFAM" id="SSF53448">
    <property type="entry name" value="Nucleotide-diphospho-sugar transferases"/>
    <property type="match status" value="1"/>
</dbReference>
<feature type="domain" description="Glycosyltransferase 2-like" evidence="2">
    <location>
        <begin position="8"/>
        <end position="159"/>
    </location>
</feature>
<evidence type="ECO:0000313" key="3">
    <source>
        <dbReference type="EMBL" id="UOE38004.1"/>
    </source>
</evidence>
<keyword evidence="4" id="KW-1185">Reference proteome</keyword>
<gene>
    <name evidence="3" type="ORF">MTP08_13270</name>
</gene>
<dbReference type="RefSeq" id="WP_243576346.1">
    <property type="nucleotide sequence ID" value="NZ_CP094529.1"/>
</dbReference>
<dbReference type="Pfam" id="PF00535">
    <property type="entry name" value="Glycos_transf_2"/>
    <property type="match status" value="1"/>
</dbReference>
<evidence type="ECO:0000313" key="4">
    <source>
        <dbReference type="Proteomes" id="UP000831068"/>
    </source>
</evidence>